<name>A0AAW0YM44_9TREE</name>
<protein>
    <recommendedName>
        <fullName evidence="4">SMP domain-containing protein</fullName>
    </recommendedName>
</protein>
<evidence type="ECO:0000256" key="1">
    <source>
        <dbReference type="SAM" id="MobiDB-lite"/>
    </source>
</evidence>
<gene>
    <name evidence="2" type="ORF">IAR55_003289</name>
</gene>
<proteinExistence type="predicted"/>
<dbReference type="GeneID" id="92180547"/>
<organism evidence="2 3">
    <name type="scientific">Kwoniella newhampshirensis</name>
    <dbReference type="NCBI Taxonomy" id="1651941"/>
    <lineage>
        <taxon>Eukaryota</taxon>
        <taxon>Fungi</taxon>
        <taxon>Dikarya</taxon>
        <taxon>Basidiomycota</taxon>
        <taxon>Agaricomycotina</taxon>
        <taxon>Tremellomycetes</taxon>
        <taxon>Tremellales</taxon>
        <taxon>Cryptococcaceae</taxon>
        <taxon>Kwoniella</taxon>
    </lineage>
</organism>
<sequence>MGNCFSDPSKPPGKGQVLGSGPPSSQQQQQQQQLARPIAGSGTTRYAAPPRTLSDSPITSDGDPRERALKAAEERAKAAQGKGINSSNPKAGQLSSKLASERKNLNSPTNAQEDRLMDRGQWN</sequence>
<reference evidence="2 3" key="1">
    <citation type="journal article" date="2024" name="bioRxiv">
        <title>Comparative genomics of Cryptococcus and Kwoniella reveals pathogenesis evolution and contrasting karyotype dynamics via intercentromeric recombination or chromosome fusion.</title>
        <authorList>
            <person name="Coelho M.A."/>
            <person name="David-Palma M."/>
            <person name="Shea T."/>
            <person name="Bowers K."/>
            <person name="McGinley-Smith S."/>
            <person name="Mohammad A.W."/>
            <person name="Gnirke A."/>
            <person name="Yurkov A.M."/>
            <person name="Nowrousian M."/>
            <person name="Sun S."/>
            <person name="Cuomo C.A."/>
            <person name="Heitman J."/>
        </authorList>
    </citation>
    <scope>NUCLEOTIDE SEQUENCE [LARGE SCALE GENOMIC DNA]</scope>
    <source>
        <strain evidence="2 3">CBS 13917</strain>
    </source>
</reference>
<accession>A0AAW0YM44</accession>
<dbReference type="AlphaFoldDB" id="A0AAW0YM44"/>
<evidence type="ECO:0000313" key="2">
    <source>
        <dbReference type="EMBL" id="KAK8854550.1"/>
    </source>
</evidence>
<keyword evidence="3" id="KW-1185">Reference proteome</keyword>
<dbReference type="RefSeq" id="XP_066802788.1">
    <property type="nucleotide sequence ID" value="XM_066946396.1"/>
</dbReference>
<feature type="compositionally biased region" description="Basic and acidic residues" evidence="1">
    <location>
        <begin position="112"/>
        <end position="123"/>
    </location>
</feature>
<feature type="compositionally biased region" description="Polar residues" evidence="1">
    <location>
        <begin position="83"/>
        <end position="98"/>
    </location>
</feature>
<evidence type="ECO:0008006" key="4">
    <source>
        <dbReference type="Google" id="ProtNLM"/>
    </source>
</evidence>
<feature type="region of interest" description="Disordered" evidence="1">
    <location>
        <begin position="1"/>
        <end position="123"/>
    </location>
</feature>
<feature type="compositionally biased region" description="Basic and acidic residues" evidence="1">
    <location>
        <begin position="62"/>
        <end position="77"/>
    </location>
</feature>
<evidence type="ECO:0000313" key="3">
    <source>
        <dbReference type="Proteomes" id="UP001388673"/>
    </source>
</evidence>
<dbReference type="Proteomes" id="UP001388673">
    <property type="component" value="Unassembled WGS sequence"/>
</dbReference>
<dbReference type="EMBL" id="JBCAWK010000006">
    <property type="protein sequence ID" value="KAK8854550.1"/>
    <property type="molecule type" value="Genomic_DNA"/>
</dbReference>
<dbReference type="KEGG" id="kne:92180547"/>
<comment type="caution">
    <text evidence="2">The sequence shown here is derived from an EMBL/GenBank/DDBJ whole genome shotgun (WGS) entry which is preliminary data.</text>
</comment>